<feature type="coiled-coil region" evidence="5">
    <location>
        <begin position="128"/>
        <end position="193"/>
    </location>
</feature>
<reference evidence="9 10" key="1">
    <citation type="submission" date="2013-08" db="EMBL/GenBank/DDBJ databases">
        <title>The genome sequence of Skermanella stibiiresistens.</title>
        <authorList>
            <person name="Zhu W."/>
            <person name="Wang G."/>
        </authorList>
    </citation>
    <scope>NUCLEOTIDE SEQUENCE [LARGE SCALE GENOMIC DNA]</scope>
    <source>
        <strain evidence="9 10">SB22</strain>
    </source>
</reference>
<feature type="domain" description="Multidrug resistance protein MdtA-like barrel-sandwich hybrid" evidence="8">
    <location>
        <begin position="68"/>
        <end position="249"/>
    </location>
</feature>
<evidence type="ECO:0000256" key="2">
    <source>
        <dbReference type="ARBA" id="ARBA00022692"/>
    </source>
</evidence>
<dbReference type="Gene3D" id="1.10.287.470">
    <property type="entry name" value="Helix hairpin bin"/>
    <property type="match status" value="2"/>
</dbReference>
<dbReference type="PANTHER" id="PTHR30386">
    <property type="entry name" value="MEMBRANE FUSION SUBUNIT OF EMRAB-TOLC MULTIDRUG EFFLUX PUMP"/>
    <property type="match status" value="1"/>
</dbReference>
<protein>
    <submittedName>
        <fullName evidence="9">Transporter</fullName>
    </submittedName>
</protein>
<dbReference type="InterPro" id="IPR050739">
    <property type="entry name" value="MFP"/>
</dbReference>
<evidence type="ECO:0000256" key="5">
    <source>
        <dbReference type="SAM" id="Coils"/>
    </source>
</evidence>
<dbReference type="Pfam" id="PF25917">
    <property type="entry name" value="BSH_RND"/>
    <property type="match status" value="1"/>
</dbReference>
<dbReference type="AlphaFoldDB" id="W9H024"/>
<dbReference type="SUPFAM" id="SSF111369">
    <property type="entry name" value="HlyD-like secretion proteins"/>
    <property type="match status" value="2"/>
</dbReference>
<evidence type="ECO:0000313" key="10">
    <source>
        <dbReference type="Proteomes" id="UP000019486"/>
    </source>
</evidence>
<evidence type="ECO:0000256" key="3">
    <source>
        <dbReference type="ARBA" id="ARBA00022989"/>
    </source>
</evidence>
<evidence type="ECO:0000256" key="6">
    <source>
        <dbReference type="SAM" id="MobiDB-lite"/>
    </source>
</evidence>
<keyword evidence="3 7" id="KW-1133">Transmembrane helix</keyword>
<dbReference type="Proteomes" id="UP000019486">
    <property type="component" value="Unassembled WGS sequence"/>
</dbReference>
<comment type="caution">
    <text evidence="9">The sequence shown here is derived from an EMBL/GenBank/DDBJ whole genome shotgun (WGS) entry which is preliminary data.</text>
</comment>
<dbReference type="Gene3D" id="2.40.50.100">
    <property type="match status" value="1"/>
</dbReference>
<feature type="region of interest" description="Disordered" evidence="6">
    <location>
        <begin position="1"/>
        <end position="21"/>
    </location>
</feature>
<dbReference type="GO" id="GO:0016020">
    <property type="term" value="C:membrane"/>
    <property type="evidence" value="ECO:0007669"/>
    <property type="project" value="UniProtKB-SubCell"/>
</dbReference>
<sequence>METSTLPDRRAMAGDDETGASGAERDLAGLRRITLAAIALAAVVFAYYVVADRTTPFTSGARVQAFIVRMAPEVAGQVLSVDVIDNSRVARGDTLFRLDPTPFQIAVEQAQAKLAQVGQSIGASTAAVDSAQAMLDEARAAEANTRAQTARTFELVKRGVYASARQDQATAALDEALARVVRAEAELARAREQLGPAGDGNPQVQEAIATLDKARFDLSKTTVTAPSDGVVTNLQLAGGQVVTAGQPAMTFISVTDVWLLAPMRENSLGVLASGQRAEVVLDVLPGRVFEATVSSLGWGIASGSADPATGLPKSPNETGWLTSREQFPVQLAFDADNLPRGARYGSKAAVLVYSGDNAVMNAIGWLRMRLIAILTYVS</sequence>
<comment type="subcellular location">
    <subcellularLocation>
        <location evidence="1">Membrane</location>
        <topology evidence="1">Single-pass membrane protein</topology>
    </subcellularLocation>
</comment>
<dbReference type="OrthoDB" id="9811754at2"/>
<organism evidence="9 10">
    <name type="scientific">Skermanella stibiiresistens SB22</name>
    <dbReference type="NCBI Taxonomy" id="1385369"/>
    <lineage>
        <taxon>Bacteria</taxon>
        <taxon>Pseudomonadati</taxon>
        <taxon>Pseudomonadota</taxon>
        <taxon>Alphaproteobacteria</taxon>
        <taxon>Rhodospirillales</taxon>
        <taxon>Azospirillaceae</taxon>
        <taxon>Skermanella</taxon>
    </lineage>
</organism>
<keyword evidence="10" id="KW-1185">Reference proteome</keyword>
<evidence type="ECO:0000256" key="1">
    <source>
        <dbReference type="ARBA" id="ARBA00004167"/>
    </source>
</evidence>
<proteinExistence type="predicted"/>
<evidence type="ECO:0000256" key="7">
    <source>
        <dbReference type="SAM" id="Phobius"/>
    </source>
</evidence>
<gene>
    <name evidence="9" type="ORF">N825_06955</name>
</gene>
<feature type="transmembrane region" description="Helical" evidence="7">
    <location>
        <begin position="33"/>
        <end position="50"/>
    </location>
</feature>
<evidence type="ECO:0000259" key="8">
    <source>
        <dbReference type="Pfam" id="PF25917"/>
    </source>
</evidence>
<dbReference type="EMBL" id="AVFL01000012">
    <property type="protein sequence ID" value="EWY39419.1"/>
    <property type="molecule type" value="Genomic_DNA"/>
</dbReference>
<dbReference type="InterPro" id="IPR058625">
    <property type="entry name" value="MdtA-like_BSH"/>
</dbReference>
<accession>W9H024</accession>
<name>W9H024_9PROT</name>
<keyword evidence="4 7" id="KW-0472">Membrane</keyword>
<keyword evidence="5" id="KW-0175">Coiled coil</keyword>
<dbReference type="STRING" id="1385369.N825_06955"/>
<dbReference type="Gene3D" id="2.40.30.170">
    <property type="match status" value="1"/>
</dbReference>
<dbReference type="PANTHER" id="PTHR30386:SF26">
    <property type="entry name" value="TRANSPORT PROTEIN COMB"/>
    <property type="match status" value="1"/>
</dbReference>
<keyword evidence="2 7" id="KW-0812">Transmembrane</keyword>
<evidence type="ECO:0000313" key="9">
    <source>
        <dbReference type="EMBL" id="EWY39419.1"/>
    </source>
</evidence>
<dbReference type="PATRIC" id="fig|1385369.3.peg.3589"/>
<evidence type="ECO:0000256" key="4">
    <source>
        <dbReference type="ARBA" id="ARBA00023136"/>
    </source>
</evidence>
<dbReference type="RefSeq" id="WP_157619337.1">
    <property type="nucleotide sequence ID" value="NZ_AVFL01000012.1"/>
</dbReference>